<gene>
    <name evidence="5" type="ORF">SLS60_010799</name>
</gene>
<evidence type="ECO:0000256" key="3">
    <source>
        <dbReference type="ARBA" id="ARBA00022833"/>
    </source>
</evidence>
<keyword evidence="1" id="KW-0479">Metal-binding</keyword>
<evidence type="ECO:0000256" key="2">
    <source>
        <dbReference type="ARBA" id="ARBA00022771"/>
    </source>
</evidence>
<reference evidence="5 6" key="1">
    <citation type="submission" date="2024-02" db="EMBL/GenBank/DDBJ databases">
        <title>De novo assembly and annotation of 12 fungi associated with fruit tree decline syndrome in Ontario, Canada.</title>
        <authorList>
            <person name="Sulman M."/>
            <person name="Ellouze W."/>
            <person name="Ilyukhin E."/>
        </authorList>
    </citation>
    <scope>NUCLEOTIDE SEQUENCE [LARGE SCALE GENOMIC DNA]</scope>
    <source>
        <strain evidence="5 6">M42-189</strain>
    </source>
</reference>
<dbReference type="InterPro" id="IPR002893">
    <property type="entry name" value="Znf_MYND"/>
</dbReference>
<name>A0ABR3QM16_9PLEO</name>
<organism evidence="5 6">
    <name type="scientific">Paraconiothyrium brasiliense</name>
    <dbReference type="NCBI Taxonomy" id="300254"/>
    <lineage>
        <taxon>Eukaryota</taxon>
        <taxon>Fungi</taxon>
        <taxon>Dikarya</taxon>
        <taxon>Ascomycota</taxon>
        <taxon>Pezizomycotina</taxon>
        <taxon>Dothideomycetes</taxon>
        <taxon>Pleosporomycetidae</taxon>
        <taxon>Pleosporales</taxon>
        <taxon>Massarineae</taxon>
        <taxon>Didymosphaeriaceae</taxon>
        <taxon>Paraconiothyrium</taxon>
    </lineage>
</organism>
<dbReference type="Pfam" id="PF01753">
    <property type="entry name" value="zf-MYND"/>
    <property type="match status" value="1"/>
</dbReference>
<evidence type="ECO:0000259" key="4">
    <source>
        <dbReference type="Pfam" id="PF01753"/>
    </source>
</evidence>
<dbReference type="SUPFAM" id="SSF144232">
    <property type="entry name" value="HIT/MYND zinc finger-like"/>
    <property type="match status" value="1"/>
</dbReference>
<dbReference type="EMBL" id="JAKJXO020000019">
    <property type="protein sequence ID" value="KAL1593191.1"/>
    <property type="molecule type" value="Genomic_DNA"/>
</dbReference>
<accession>A0ABR3QM16</accession>
<keyword evidence="6" id="KW-1185">Reference proteome</keyword>
<comment type="caution">
    <text evidence="5">The sequence shown here is derived from an EMBL/GenBank/DDBJ whole genome shotgun (WGS) entry which is preliminary data.</text>
</comment>
<feature type="domain" description="MYND-type" evidence="4">
    <location>
        <begin position="2"/>
        <end position="21"/>
    </location>
</feature>
<dbReference type="Gene3D" id="6.10.140.2220">
    <property type="match status" value="1"/>
</dbReference>
<keyword evidence="2" id="KW-0863">Zinc-finger</keyword>
<evidence type="ECO:0000256" key="1">
    <source>
        <dbReference type="ARBA" id="ARBA00022723"/>
    </source>
</evidence>
<evidence type="ECO:0000313" key="6">
    <source>
        <dbReference type="Proteomes" id="UP001521785"/>
    </source>
</evidence>
<dbReference type="Proteomes" id="UP001521785">
    <property type="component" value="Unassembled WGS sequence"/>
</dbReference>
<sequence length="336" mass="37511">MVKYCSIACQKQNWPTHKISCGKSGIDLVVHRAGQLLQDVYLTLREATYDATIASVTEEGDTLVIQDAPVDIGKLAPFPNHLFRNDNQKKMALAAFTCEDPLAFCHDIFVQMLEGSSLKIDELQVGTKPTAKKVRVVLAWGSRETTDHGHSIIRIKSMDGRAWIIDVTGPQFGIFKSCWPESVYMKKHVLQLENIDEFGTHKGRYKIMNHLFMRISFGAMEKIEATISAWKSDTGATLATLLREPEAIFQKNARKLMIDSKTAVEEFVAEVVAMDKTEPEGKADLVPKEVFEETDDALARLKKDHASFRPIPAIDRLLKSARSQSADNAQGACNET</sequence>
<evidence type="ECO:0000313" key="5">
    <source>
        <dbReference type="EMBL" id="KAL1593191.1"/>
    </source>
</evidence>
<proteinExistence type="predicted"/>
<keyword evidence="3" id="KW-0862">Zinc</keyword>
<protein>
    <recommendedName>
        <fullName evidence="4">MYND-type domain-containing protein</fullName>
    </recommendedName>
</protein>